<keyword evidence="8" id="KW-1185">Reference proteome</keyword>
<dbReference type="Proteomes" id="UP000244855">
    <property type="component" value="Unassembled WGS sequence"/>
</dbReference>
<feature type="region of interest" description="Disordered" evidence="5">
    <location>
        <begin position="1"/>
        <end position="22"/>
    </location>
</feature>
<organism evidence="7 8">
    <name type="scientific">Periconia macrospinosa</name>
    <dbReference type="NCBI Taxonomy" id="97972"/>
    <lineage>
        <taxon>Eukaryota</taxon>
        <taxon>Fungi</taxon>
        <taxon>Dikarya</taxon>
        <taxon>Ascomycota</taxon>
        <taxon>Pezizomycotina</taxon>
        <taxon>Dothideomycetes</taxon>
        <taxon>Pleosporomycetidae</taxon>
        <taxon>Pleosporales</taxon>
        <taxon>Massarineae</taxon>
        <taxon>Periconiaceae</taxon>
        <taxon>Periconia</taxon>
    </lineage>
</organism>
<dbReference type="STRING" id="97972.A0A2V1E6T2"/>
<evidence type="ECO:0000256" key="1">
    <source>
        <dbReference type="ARBA" id="ARBA00004123"/>
    </source>
</evidence>
<dbReference type="InterPro" id="IPR001138">
    <property type="entry name" value="Zn2Cys6_DnaBD"/>
</dbReference>
<dbReference type="GO" id="GO:0008270">
    <property type="term" value="F:zinc ion binding"/>
    <property type="evidence" value="ECO:0007669"/>
    <property type="project" value="InterPro"/>
</dbReference>
<comment type="subcellular location">
    <subcellularLocation>
        <location evidence="1">Nucleus</location>
    </subcellularLocation>
</comment>
<dbReference type="GO" id="GO:0006351">
    <property type="term" value="P:DNA-templated transcription"/>
    <property type="evidence" value="ECO:0007669"/>
    <property type="project" value="InterPro"/>
</dbReference>
<keyword evidence="4" id="KW-0539">Nucleus</keyword>
<dbReference type="SMART" id="SM00906">
    <property type="entry name" value="Fungal_trans"/>
    <property type="match status" value="1"/>
</dbReference>
<feature type="region of interest" description="Disordered" evidence="5">
    <location>
        <begin position="66"/>
        <end position="129"/>
    </location>
</feature>
<protein>
    <recommendedName>
        <fullName evidence="6">Zn(2)-C6 fungal-type domain-containing protein</fullName>
    </recommendedName>
</protein>
<evidence type="ECO:0000256" key="4">
    <source>
        <dbReference type="ARBA" id="ARBA00023242"/>
    </source>
</evidence>
<evidence type="ECO:0000259" key="6">
    <source>
        <dbReference type="PROSITE" id="PS50048"/>
    </source>
</evidence>
<dbReference type="PROSITE" id="PS00463">
    <property type="entry name" value="ZN2_CY6_FUNGAL_1"/>
    <property type="match status" value="1"/>
</dbReference>
<evidence type="ECO:0000313" key="7">
    <source>
        <dbReference type="EMBL" id="PVI05799.1"/>
    </source>
</evidence>
<dbReference type="EMBL" id="KZ805312">
    <property type="protein sequence ID" value="PVI05799.1"/>
    <property type="molecule type" value="Genomic_DNA"/>
</dbReference>
<dbReference type="PANTHER" id="PTHR46910:SF3">
    <property type="entry name" value="HALOTOLERANCE PROTEIN 9-RELATED"/>
    <property type="match status" value="1"/>
</dbReference>
<dbReference type="OrthoDB" id="39175at2759"/>
<dbReference type="Gene3D" id="4.10.240.10">
    <property type="entry name" value="Zn(2)-C6 fungal-type DNA-binding domain"/>
    <property type="match status" value="1"/>
</dbReference>
<evidence type="ECO:0000256" key="5">
    <source>
        <dbReference type="SAM" id="MobiDB-lite"/>
    </source>
</evidence>
<dbReference type="CDD" id="cd12148">
    <property type="entry name" value="fungal_TF_MHR"/>
    <property type="match status" value="1"/>
</dbReference>
<dbReference type="PROSITE" id="PS50048">
    <property type="entry name" value="ZN2_CY6_FUNGAL_2"/>
    <property type="match status" value="1"/>
</dbReference>
<dbReference type="InterPro" id="IPR007219">
    <property type="entry name" value="XnlR_reg_dom"/>
</dbReference>
<sequence length="702" mass="78022">MPMAGSTHSGSEPARKRKRLTHACTQCRSRKIRCDEARPKCTNCDKAGTECITLDPRNPGVLVERREAQKRSQQCSPADVLTPLSATQGPHPETEQRQRPHSGSESQVDDVPDTESRVSPDSELLPALPRHASGYNNSLSMLSQWLDLAFIRLGIPQHHGTESPVRNLNKARTEVISTGALRELSSSVILAQSQNFMGGLNTVLPIFTRASMDRLMLDWENAGSSFSELHDSGMTSILMALIVAASVQTSQTSLAGSCLNMALSNLQFIVENRSIHSIRALILISMVHRCRDDIVLASNMISLAASNAQALGLHRQISSRQRRNLTTENLQEFSLIWSSIFVLEKIISLELGRLSTIRDFECNQVPPSSSDAFPSHALHELFLALFGLSKIQSEISERFALSRHMEESTNDIDSAIRAKIEMVGELDQKLLSWTQSLPPYAQTLSYTIGDPELRLAMPFLALQYWQTLFIIHRNALLLNPSIISKSADQFCTDKPYKLRIKNGQSICCIAARTIVSILNDIYEHEASSIFMSSYAPLIAVYALDIHIIRNPQLGLARADSEIQANAAEMVAKHQRQSSTYDDPEAQALRQLLANLHTEVVARLSRTTARWTELQPAPVTHVATPQSHRTFSPPDLEVMSSDVPSVPLVTPNLVIPPFASPLNNSFLFDMSNVRMNQEFPDDPMEMMQIDWETLALTYGLPSQ</sequence>
<dbReference type="GO" id="GO:0000981">
    <property type="term" value="F:DNA-binding transcription factor activity, RNA polymerase II-specific"/>
    <property type="evidence" value="ECO:0007669"/>
    <property type="project" value="InterPro"/>
</dbReference>
<dbReference type="SUPFAM" id="SSF57701">
    <property type="entry name" value="Zn2/Cys6 DNA-binding domain"/>
    <property type="match status" value="1"/>
</dbReference>
<dbReference type="AlphaFoldDB" id="A0A2V1E6T2"/>
<dbReference type="PANTHER" id="PTHR46910">
    <property type="entry name" value="TRANSCRIPTION FACTOR PDR1"/>
    <property type="match status" value="1"/>
</dbReference>
<dbReference type="CDD" id="cd00067">
    <property type="entry name" value="GAL4"/>
    <property type="match status" value="1"/>
</dbReference>
<keyword evidence="3" id="KW-0238">DNA-binding</keyword>
<dbReference type="Pfam" id="PF00172">
    <property type="entry name" value="Zn_clus"/>
    <property type="match status" value="1"/>
</dbReference>
<feature type="domain" description="Zn(2)-C6 fungal-type" evidence="6">
    <location>
        <begin position="23"/>
        <end position="53"/>
    </location>
</feature>
<dbReference type="GO" id="GO:0003677">
    <property type="term" value="F:DNA binding"/>
    <property type="evidence" value="ECO:0007669"/>
    <property type="project" value="UniProtKB-KW"/>
</dbReference>
<feature type="compositionally biased region" description="Polar residues" evidence="5">
    <location>
        <begin position="1"/>
        <end position="10"/>
    </location>
</feature>
<evidence type="ECO:0000313" key="8">
    <source>
        <dbReference type="Proteomes" id="UP000244855"/>
    </source>
</evidence>
<dbReference type="Pfam" id="PF04082">
    <property type="entry name" value="Fungal_trans"/>
    <property type="match status" value="1"/>
</dbReference>
<dbReference type="GO" id="GO:0005634">
    <property type="term" value="C:nucleus"/>
    <property type="evidence" value="ECO:0007669"/>
    <property type="project" value="UniProtKB-SubCell"/>
</dbReference>
<dbReference type="InterPro" id="IPR050987">
    <property type="entry name" value="AtrR-like"/>
</dbReference>
<evidence type="ECO:0000256" key="2">
    <source>
        <dbReference type="ARBA" id="ARBA00022723"/>
    </source>
</evidence>
<keyword evidence="2" id="KW-0479">Metal-binding</keyword>
<accession>A0A2V1E6T2</accession>
<dbReference type="SMART" id="SM00066">
    <property type="entry name" value="GAL4"/>
    <property type="match status" value="1"/>
</dbReference>
<evidence type="ECO:0000256" key="3">
    <source>
        <dbReference type="ARBA" id="ARBA00023125"/>
    </source>
</evidence>
<dbReference type="InterPro" id="IPR036864">
    <property type="entry name" value="Zn2-C6_fun-type_DNA-bd_sf"/>
</dbReference>
<gene>
    <name evidence="7" type="ORF">DM02DRAFT_668127</name>
</gene>
<reference evidence="7 8" key="1">
    <citation type="journal article" date="2018" name="Sci. Rep.">
        <title>Comparative genomics provides insights into the lifestyle and reveals functional heterogeneity of dark septate endophytic fungi.</title>
        <authorList>
            <person name="Knapp D.G."/>
            <person name="Nemeth J.B."/>
            <person name="Barry K."/>
            <person name="Hainaut M."/>
            <person name="Henrissat B."/>
            <person name="Johnson J."/>
            <person name="Kuo A."/>
            <person name="Lim J.H.P."/>
            <person name="Lipzen A."/>
            <person name="Nolan M."/>
            <person name="Ohm R.A."/>
            <person name="Tamas L."/>
            <person name="Grigoriev I.V."/>
            <person name="Spatafora J.W."/>
            <person name="Nagy L.G."/>
            <person name="Kovacs G.M."/>
        </authorList>
    </citation>
    <scope>NUCLEOTIDE SEQUENCE [LARGE SCALE GENOMIC DNA]</scope>
    <source>
        <strain evidence="7 8">DSE2036</strain>
    </source>
</reference>
<name>A0A2V1E6T2_9PLEO</name>
<proteinExistence type="predicted"/>